<dbReference type="eggNOG" id="COG0456">
    <property type="taxonomic scope" value="Bacteria"/>
</dbReference>
<name>A0A0A5GGU2_9BACI</name>
<dbReference type="AlphaFoldDB" id="A0A0A5GGU2"/>
<proteinExistence type="predicted"/>
<dbReference type="Pfam" id="PF00583">
    <property type="entry name" value="Acetyltransf_1"/>
    <property type="match status" value="1"/>
</dbReference>
<comment type="caution">
    <text evidence="4">The sequence shown here is derived from an EMBL/GenBank/DDBJ whole genome shotgun (WGS) entry which is preliminary data.</text>
</comment>
<dbReference type="Proteomes" id="UP000030403">
    <property type="component" value="Unassembled WGS sequence"/>
</dbReference>
<keyword evidence="5" id="KW-1185">Reference proteome</keyword>
<feature type="domain" description="N-acetyltransferase" evidence="3">
    <location>
        <begin position="10"/>
        <end position="158"/>
    </location>
</feature>
<dbReference type="STRING" id="1385511.GCA_000425225_01630"/>
<dbReference type="Gene3D" id="3.40.630.30">
    <property type="match status" value="1"/>
</dbReference>
<evidence type="ECO:0000313" key="5">
    <source>
        <dbReference type="Proteomes" id="UP000030403"/>
    </source>
</evidence>
<reference evidence="4 5" key="1">
    <citation type="submission" date="2013-08" db="EMBL/GenBank/DDBJ databases">
        <authorList>
            <person name="Huang J."/>
            <person name="Wang G."/>
        </authorList>
    </citation>
    <scope>NUCLEOTIDE SEQUENCE [LARGE SCALE GENOMIC DNA]</scope>
    <source>
        <strain evidence="4 5">BH030004</strain>
    </source>
</reference>
<dbReference type="OrthoDB" id="9776689at2"/>
<evidence type="ECO:0000256" key="2">
    <source>
        <dbReference type="ARBA" id="ARBA00023315"/>
    </source>
</evidence>
<organism evidence="4 5">
    <name type="scientific">Pontibacillus marinus BH030004 = DSM 16465</name>
    <dbReference type="NCBI Taxonomy" id="1385511"/>
    <lineage>
        <taxon>Bacteria</taxon>
        <taxon>Bacillati</taxon>
        <taxon>Bacillota</taxon>
        <taxon>Bacilli</taxon>
        <taxon>Bacillales</taxon>
        <taxon>Bacillaceae</taxon>
        <taxon>Pontibacillus</taxon>
    </lineage>
</organism>
<dbReference type="PANTHER" id="PTHR43877:SF8">
    <property type="entry name" value="N-ACETYLGLUTAMATE SYNTHASE-RELATED"/>
    <property type="match status" value="1"/>
</dbReference>
<dbReference type="InterPro" id="IPR050832">
    <property type="entry name" value="Bact_Acetyltransf"/>
</dbReference>
<sequence length="1025" mass="117359">MQTLEKVQIVEYHDDYAKSVAQMWNESGENWGGDKSVTTEQEVIEEEANSIHLDTFLALVDDKVVGYCGLSEYREDVGALYISIINVHPEYQGLKLGKKMLLESIDKTVKYGWPRLDLFTWPGNTKAVPLYKKVGFFWEDRDDTTHLMNFLPQVLQIDWLRPFFEKHDWYETSQRPIEIKPDGIKDGDYTFYEYKWEAGDEFVRIQFERTGRGIRLIETEDLLVEMNLPAFKLLENEEHQATYRVVNKTSKPCQVSISDNSSGIVEQKSAEDVQVTDEWVGKLPVSISMPKNEPNPWKTHPVIGSNIKVNGSTLPFQMGVFPIKMGKLDLRSVTKNWRPNQKGTLYLDMESQIDEDSTWMLNLPNNDVVEWENLEVSTKVKGKGRVSLPLPCRLLKNGFLTEDVQVRVQRSSGEELSFTTKLTLAFPGFGAKFGGETEDKWYGYNGPNYVEIQKRNNLVRIGSVRSKEEPMTFISPKIGKPYSEELSKQEARAVEYIELPEAFVIKTTLESQAFSSVLLNTYYSIYGDGMVEVKHELLNNSTDEKRELFLKQPIIAELGGITLPLREGVMVDRERTIPFFELIREKEISEKWLFLSKPSGETKGLSWSEDALLKKDSWRFGIEYQAETLQPNEKKCFGPIQIGVNVATSWSDWRELVLGEEVKDLKEVSSFALEAEKNRFISTVGEKVNFAFRSKFTPHVSGTLTVQHDEQTYIKETTEDDGVNQIDIQLDYQSPGVKEVSGKFRSKGQKAELQTLQLVKGKREIEVNQEEDRWTVNNGVLSFKASSEYYPGIFSLTYNGNEALHHQYPEPGPKAWWNPWGGGLSYNLRKVSPYSMRKEKTEVKPMTKEDHLGNEWKGLCLKTSITEHEEMKGVTLRQYALTLPEVPVLAIYAEVDQGSNRTFTDEILDLEAFFKPAEKLSSCFTNKKTEGVFHTYYAGVEEYLMKSAPSVTVGSDERDEKIHMIHPTDNEEEGLYLNPEVCLVETSQKWSATSGDVISLNPTILFFDEDEQSHDNHPFHGLSFR</sequence>
<dbReference type="InterPro" id="IPR016181">
    <property type="entry name" value="Acyl_CoA_acyltransferase"/>
</dbReference>
<protein>
    <submittedName>
        <fullName evidence="4">Acetyltransferase</fullName>
    </submittedName>
</protein>
<dbReference type="PROSITE" id="PS51186">
    <property type="entry name" value="GNAT"/>
    <property type="match status" value="1"/>
</dbReference>
<evidence type="ECO:0000256" key="1">
    <source>
        <dbReference type="ARBA" id="ARBA00022679"/>
    </source>
</evidence>
<dbReference type="GO" id="GO:0016747">
    <property type="term" value="F:acyltransferase activity, transferring groups other than amino-acyl groups"/>
    <property type="evidence" value="ECO:0007669"/>
    <property type="project" value="InterPro"/>
</dbReference>
<evidence type="ECO:0000313" key="4">
    <source>
        <dbReference type="EMBL" id="KGX90428.1"/>
    </source>
</evidence>
<dbReference type="PANTHER" id="PTHR43877">
    <property type="entry name" value="AMINOALKYLPHOSPHONATE N-ACETYLTRANSFERASE-RELATED-RELATED"/>
    <property type="match status" value="1"/>
</dbReference>
<dbReference type="SUPFAM" id="SSF55729">
    <property type="entry name" value="Acyl-CoA N-acyltransferases (Nat)"/>
    <property type="match status" value="1"/>
</dbReference>
<keyword evidence="1 4" id="KW-0808">Transferase</keyword>
<dbReference type="RefSeq" id="WP_027448499.1">
    <property type="nucleotide sequence ID" value="NZ_AVPF01000007.1"/>
</dbReference>
<gene>
    <name evidence="4" type="ORF">N783_16750</name>
</gene>
<dbReference type="EMBL" id="AVPF01000007">
    <property type="protein sequence ID" value="KGX90428.1"/>
    <property type="molecule type" value="Genomic_DNA"/>
</dbReference>
<dbReference type="InterPro" id="IPR000182">
    <property type="entry name" value="GNAT_dom"/>
</dbReference>
<dbReference type="CDD" id="cd04301">
    <property type="entry name" value="NAT_SF"/>
    <property type="match status" value="1"/>
</dbReference>
<evidence type="ECO:0000259" key="3">
    <source>
        <dbReference type="PROSITE" id="PS51186"/>
    </source>
</evidence>
<accession>A0A0A5GGU2</accession>
<keyword evidence="2" id="KW-0012">Acyltransferase</keyword>